<gene>
    <name evidence="2" type="ORF">CJ305_04535</name>
</gene>
<comment type="caution">
    <text evidence="2">The sequence shown here is derived from an EMBL/GenBank/DDBJ whole genome shotgun (WGS) entry which is preliminary data.</text>
</comment>
<dbReference type="AlphaFoldDB" id="A0A2G1VU00"/>
<keyword evidence="3" id="KW-1185">Reference proteome</keyword>
<evidence type="ECO:0000313" key="3">
    <source>
        <dbReference type="Proteomes" id="UP000229433"/>
    </source>
</evidence>
<keyword evidence="1" id="KW-0732">Signal</keyword>
<protein>
    <submittedName>
        <fullName evidence="2">Uncharacterized protein</fullName>
    </submittedName>
</protein>
<feature type="chain" id="PRO_5013625859" evidence="1">
    <location>
        <begin position="21"/>
        <end position="201"/>
    </location>
</feature>
<accession>A0A2G1VU00</accession>
<dbReference type="Proteomes" id="UP000229433">
    <property type="component" value="Unassembled WGS sequence"/>
</dbReference>
<name>A0A2G1VU00_9FLAO</name>
<sequence length="201" mass="22059">MTTKLLAILMLFGGSAFCQTEGVGIGTTQPRAKLEVAGDTRITTGLEIAVIEHLEDDETSTFLIQEQTNKIKALDVSNPTGAALGYIQVYEIYNPNEDWVLDFDTQVNATDFVLNAISASYDRELDIGSNASIPYYSAFIKNGTWHITADFPEANNRYPSELGTWTITCLIYSKDLSKQFGRIEIPMNNSSTGAATNPIVD</sequence>
<feature type="signal peptide" evidence="1">
    <location>
        <begin position="1"/>
        <end position="20"/>
    </location>
</feature>
<reference evidence="2 3" key="1">
    <citation type="submission" date="2017-08" db="EMBL/GenBank/DDBJ databases">
        <title>The whole genome shortgun sequences of strain Leeuwenhoekiella nanhaiensis G18 from the South China Sea.</title>
        <authorList>
            <person name="Liu Q."/>
        </authorList>
    </citation>
    <scope>NUCLEOTIDE SEQUENCE [LARGE SCALE GENOMIC DNA]</scope>
    <source>
        <strain evidence="2 3">G18</strain>
    </source>
</reference>
<evidence type="ECO:0000256" key="1">
    <source>
        <dbReference type="SAM" id="SignalP"/>
    </source>
</evidence>
<organism evidence="2 3">
    <name type="scientific">Leeuwenhoekiella nanhaiensis</name>
    <dbReference type="NCBI Taxonomy" id="1655491"/>
    <lineage>
        <taxon>Bacteria</taxon>
        <taxon>Pseudomonadati</taxon>
        <taxon>Bacteroidota</taxon>
        <taxon>Flavobacteriia</taxon>
        <taxon>Flavobacteriales</taxon>
        <taxon>Flavobacteriaceae</taxon>
        <taxon>Leeuwenhoekiella</taxon>
    </lineage>
</organism>
<evidence type="ECO:0000313" key="2">
    <source>
        <dbReference type="EMBL" id="PHQ30235.1"/>
    </source>
</evidence>
<proteinExistence type="predicted"/>
<dbReference type="EMBL" id="NQXA01000002">
    <property type="protein sequence ID" value="PHQ30235.1"/>
    <property type="molecule type" value="Genomic_DNA"/>
</dbReference>